<keyword evidence="1" id="KW-1133">Transmembrane helix</keyword>
<gene>
    <name evidence="2" type="ORF">NL394_22485</name>
</gene>
<dbReference type="AlphaFoldDB" id="A0AAX3EPC1"/>
<feature type="transmembrane region" description="Helical" evidence="1">
    <location>
        <begin position="76"/>
        <end position="100"/>
    </location>
</feature>
<keyword evidence="3" id="KW-1185">Reference proteome</keyword>
<dbReference type="EMBL" id="CP101186">
    <property type="protein sequence ID" value="UYV99903.1"/>
    <property type="molecule type" value="Genomic_DNA"/>
</dbReference>
<protein>
    <submittedName>
        <fullName evidence="2">Uncharacterized protein</fullName>
    </submittedName>
</protein>
<name>A0AAX3EPC1_PAEUR</name>
<dbReference type="RefSeq" id="WP_264398867.1">
    <property type="nucleotide sequence ID" value="NZ_CP101181.1"/>
</dbReference>
<proteinExistence type="predicted"/>
<feature type="transmembrane region" description="Helical" evidence="1">
    <location>
        <begin position="21"/>
        <end position="39"/>
    </location>
</feature>
<reference evidence="2" key="1">
    <citation type="submission" date="2022-07" db="EMBL/GenBank/DDBJ databases">
        <authorList>
            <person name="Wu T."/>
        </authorList>
    </citation>
    <scope>NUCLEOTIDE SEQUENCE</scope>
    <source>
        <strain evidence="2">SD-1</strain>
        <plasmid evidence="2">unnamed1</plasmid>
    </source>
</reference>
<feature type="transmembrane region" description="Helical" evidence="1">
    <location>
        <begin position="112"/>
        <end position="133"/>
    </location>
</feature>
<geneLocation type="plasmid" evidence="2 3">
    <name>unnamed1</name>
</geneLocation>
<evidence type="ECO:0000313" key="3">
    <source>
        <dbReference type="Proteomes" id="UP001163293"/>
    </source>
</evidence>
<accession>A0AAX3EPC1</accession>
<keyword evidence="2" id="KW-0614">Plasmid</keyword>
<organism evidence="2 3">
    <name type="scientific">Paenarthrobacter ureafaciens</name>
    <dbReference type="NCBI Taxonomy" id="37931"/>
    <lineage>
        <taxon>Bacteria</taxon>
        <taxon>Bacillati</taxon>
        <taxon>Actinomycetota</taxon>
        <taxon>Actinomycetes</taxon>
        <taxon>Micrococcales</taxon>
        <taxon>Micrococcaceae</taxon>
        <taxon>Paenarthrobacter</taxon>
    </lineage>
</organism>
<sequence>MSPEPDASASVPVTEAARMPLAARRLVLVGGLCVPVGLFAGPYVFGLQLLAVAGVVAIAVAFSYGHRRSWFSHWTWLTAAAGVLWVLATVAYWLSIMAVVDGSSAPSGLSNVVFYVGLASLLVMVAGVIAAVISRAVARRRASATLE</sequence>
<keyword evidence="1" id="KW-0812">Transmembrane</keyword>
<keyword evidence="1" id="KW-0472">Membrane</keyword>
<evidence type="ECO:0000313" key="2">
    <source>
        <dbReference type="EMBL" id="UYV99903.1"/>
    </source>
</evidence>
<dbReference type="Proteomes" id="UP001163293">
    <property type="component" value="Plasmid unnamed1"/>
</dbReference>
<evidence type="ECO:0000256" key="1">
    <source>
        <dbReference type="SAM" id="Phobius"/>
    </source>
</evidence>
<feature type="transmembrane region" description="Helical" evidence="1">
    <location>
        <begin position="45"/>
        <end position="64"/>
    </location>
</feature>